<dbReference type="PANTHER" id="PTHR39324:SF1">
    <property type="entry name" value="CALCIUM DODECIN"/>
    <property type="match status" value="1"/>
</dbReference>
<name>A0A5B9WEI4_9BACT</name>
<sequence length="138" mass="14503">MQPVGERRVPENSRSEENAMNTRTTLEEPAASPRAEHARSPAVIRVVEMVGVSTEGWEDAVRQAVARASRTVRHLTGIDVVRRSGVVRDGRIAEYHAAVKAAFIVEPAGAAGGGATSGAAATPADDNFGIWGSASDIQ</sequence>
<organism evidence="2 3">
    <name type="scientific">Aquisphaera giovannonii</name>
    <dbReference type="NCBI Taxonomy" id="406548"/>
    <lineage>
        <taxon>Bacteria</taxon>
        <taxon>Pseudomonadati</taxon>
        <taxon>Planctomycetota</taxon>
        <taxon>Planctomycetia</taxon>
        <taxon>Isosphaerales</taxon>
        <taxon>Isosphaeraceae</taxon>
        <taxon>Aquisphaera</taxon>
    </lineage>
</organism>
<proteinExistence type="predicted"/>
<dbReference type="AlphaFoldDB" id="A0A5B9WEI4"/>
<evidence type="ECO:0000313" key="2">
    <source>
        <dbReference type="EMBL" id="QEH38992.1"/>
    </source>
</evidence>
<dbReference type="EMBL" id="CP042997">
    <property type="protein sequence ID" value="QEH38992.1"/>
    <property type="molecule type" value="Genomic_DNA"/>
</dbReference>
<feature type="compositionally biased region" description="Basic and acidic residues" evidence="1">
    <location>
        <begin position="1"/>
        <end position="17"/>
    </location>
</feature>
<dbReference type="SUPFAM" id="SSF89807">
    <property type="entry name" value="Dodecin-like"/>
    <property type="match status" value="1"/>
</dbReference>
<accession>A0A5B9WEI4</accession>
<reference evidence="2 3" key="1">
    <citation type="submission" date="2019-08" db="EMBL/GenBank/DDBJ databases">
        <title>Deep-cultivation of Planctomycetes and their phenomic and genomic characterization uncovers novel biology.</title>
        <authorList>
            <person name="Wiegand S."/>
            <person name="Jogler M."/>
            <person name="Boedeker C."/>
            <person name="Pinto D."/>
            <person name="Vollmers J."/>
            <person name="Rivas-Marin E."/>
            <person name="Kohn T."/>
            <person name="Peeters S.H."/>
            <person name="Heuer A."/>
            <person name="Rast P."/>
            <person name="Oberbeckmann S."/>
            <person name="Bunk B."/>
            <person name="Jeske O."/>
            <person name="Meyerdierks A."/>
            <person name="Storesund J.E."/>
            <person name="Kallscheuer N."/>
            <person name="Luecker S."/>
            <person name="Lage O.M."/>
            <person name="Pohl T."/>
            <person name="Merkel B.J."/>
            <person name="Hornburger P."/>
            <person name="Mueller R.-W."/>
            <person name="Bruemmer F."/>
            <person name="Labrenz M."/>
            <person name="Spormann A.M."/>
            <person name="Op den Camp H."/>
            <person name="Overmann J."/>
            <person name="Amann R."/>
            <person name="Jetten M.S.M."/>
            <person name="Mascher T."/>
            <person name="Medema M.H."/>
            <person name="Devos D.P."/>
            <person name="Kaster A.-K."/>
            <person name="Ovreas L."/>
            <person name="Rohde M."/>
            <person name="Galperin M.Y."/>
            <person name="Jogler C."/>
        </authorList>
    </citation>
    <scope>NUCLEOTIDE SEQUENCE [LARGE SCALE GENOMIC DNA]</scope>
    <source>
        <strain evidence="2 3">OJF2</strain>
    </source>
</reference>
<evidence type="ECO:0000256" key="1">
    <source>
        <dbReference type="SAM" id="MobiDB-lite"/>
    </source>
</evidence>
<dbReference type="Gene3D" id="3.30.1660.10">
    <property type="entry name" value="Flavin-binding protein dodecin"/>
    <property type="match status" value="1"/>
</dbReference>
<keyword evidence="3" id="KW-1185">Reference proteome</keyword>
<feature type="region of interest" description="Disordered" evidence="1">
    <location>
        <begin position="1"/>
        <end position="39"/>
    </location>
</feature>
<dbReference type="Pfam" id="PF07311">
    <property type="entry name" value="Dodecin"/>
    <property type="match status" value="1"/>
</dbReference>
<dbReference type="Proteomes" id="UP000324233">
    <property type="component" value="Chromosome"/>
</dbReference>
<dbReference type="KEGG" id="agv:OJF2_76040"/>
<dbReference type="PANTHER" id="PTHR39324">
    <property type="entry name" value="CALCIUM DODECIN"/>
    <property type="match status" value="1"/>
</dbReference>
<dbReference type="InterPro" id="IPR009923">
    <property type="entry name" value="Dodecin"/>
</dbReference>
<gene>
    <name evidence="2" type="ORF">OJF2_76040</name>
</gene>
<evidence type="ECO:0000313" key="3">
    <source>
        <dbReference type="Proteomes" id="UP000324233"/>
    </source>
</evidence>
<dbReference type="InterPro" id="IPR036694">
    <property type="entry name" value="Dodecin-like_sf"/>
</dbReference>
<evidence type="ECO:0008006" key="4">
    <source>
        <dbReference type="Google" id="ProtNLM"/>
    </source>
</evidence>
<dbReference type="InterPro" id="IPR025543">
    <property type="entry name" value="Dodecin-like"/>
</dbReference>
<protein>
    <recommendedName>
        <fullName evidence="4">Dodecin domain-containing protein</fullName>
    </recommendedName>
</protein>